<gene>
    <name evidence="11" type="ORF">HG537_0H03670</name>
</gene>
<feature type="compositionally biased region" description="Low complexity" evidence="10">
    <location>
        <begin position="7"/>
        <end position="19"/>
    </location>
</feature>
<reference evidence="11 12" key="1">
    <citation type="submission" date="2020-06" db="EMBL/GenBank/DDBJ databases">
        <title>The yeast mating-type switching endonuclease HO is a domesticated member of an unorthodox homing genetic element family.</title>
        <authorList>
            <person name="Coughlan A.Y."/>
            <person name="Lombardi L."/>
            <person name="Braun-Galleani S."/>
            <person name="Martos A.R."/>
            <person name="Galeote V."/>
            <person name="Bigey F."/>
            <person name="Dequin S."/>
            <person name="Byrne K.P."/>
            <person name="Wolfe K.H."/>
        </authorList>
    </citation>
    <scope>NUCLEOTIDE SEQUENCE [LARGE SCALE GENOMIC DNA]</scope>
    <source>
        <strain evidence="11 12">CBS2947</strain>
    </source>
</reference>
<feature type="region of interest" description="Disordered" evidence="10">
    <location>
        <begin position="1"/>
        <end position="173"/>
    </location>
</feature>
<evidence type="ECO:0000256" key="9">
    <source>
        <dbReference type="ARBA" id="ARBA00023242"/>
    </source>
</evidence>
<dbReference type="GO" id="GO:0008139">
    <property type="term" value="F:nuclear localization sequence binding"/>
    <property type="evidence" value="ECO:0007669"/>
    <property type="project" value="InterPro"/>
</dbReference>
<feature type="compositionally biased region" description="Gly residues" evidence="10">
    <location>
        <begin position="61"/>
        <end position="77"/>
    </location>
</feature>
<evidence type="ECO:0000256" key="2">
    <source>
        <dbReference type="ARBA" id="ARBA00004567"/>
    </source>
</evidence>
<dbReference type="GO" id="GO:0017056">
    <property type="term" value="F:structural constituent of nuclear pore"/>
    <property type="evidence" value="ECO:0007669"/>
    <property type="project" value="InterPro"/>
</dbReference>
<feature type="compositionally biased region" description="Gly residues" evidence="10">
    <location>
        <begin position="27"/>
        <end position="49"/>
    </location>
</feature>
<feature type="compositionally biased region" description="Low complexity" evidence="10">
    <location>
        <begin position="50"/>
        <end position="60"/>
    </location>
</feature>
<evidence type="ECO:0000256" key="4">
    <source>
        <dbReference type="ARBA" id="ARBA00022448"/>
    </source>
</evidence>
<evidence type="ECO:0000313" key="11">
    <source>
        <dbReference type="EMBL" id="QLQ82604.1"/>
    </source>
</evidence>
<keyword evidence="4" id="KW-0813">Transport</keyword>
<dbReference type="AlphaFoldDB" id="A0A7H9HXY5"/>
<sequence length="462" mass="47568">MFSFNKASSAGASSTTSGGLFAQKPNNGGGGFSFGQTSGAGGSGSGTGFSFGQQQQQPGGAVTGGAATGGTTTGGLFGNKPAGSATGTGFSFGQQQQQPGGTTTGGLFGNKPAGSTTGFSFGQQQQQSQQPGGTGLFGNSGTNTGTGSLFGSSNTGTTGAPGAGGSLFGKTSTTTGTTGGGLFGSKPAGGSSLFGGSSGTSGGLFGSKPAGSSLFGTNAPANAGGSLFGAQQPQQYQQQSALQAINQLPITPMTKVSELPPQLRQEIEQLDQYIQRQVQISQHLKADTPEHTELINSIPRDIAYLLKTVSLTSESLTQDLKKLTSIKDTTDQSIADTQTFAMILQQLLTPGSKISSIELDKFFHNRIQLYQEKLDDYFRVLSDIESAVNGIDNDVFGTPDTKGFNKGTEPSGYIDVYAMKTGINALISTVIEEFSLFMDTAERVAQIHQKVKEISFNRSEKI</sequence>
<evidence type="ECO:0000256" key="3">
    <source>
        <dbReference type="ARBA" id="ARBA00004620"/>
    </source>
</evidence>
<dbReference type="PANTHER" id="PTHR13437">
    <property type="entry name" value="NUCLEOPORIN P58/P45 NUCLEOPORIN-LIKE PROTEIN 1"/>
    <property type="match status" value="1"/>
</dbReference>
<dbReference type="Pfam" id="PF13634">
    <property type="entry name" value="Nucleoporin_FG"/>
    <property type="match status" value="1"/>
</dbReference>
<feature type="compositionally biased region" description="Low complexity" evidence="10">
    <location>
        <begin position="87"/>
        <end position="101"/>
    </location>
</feature>
<keyword evidence="7" id="KW-0811">Translocation</keyword>
<keyword evidence="5" id="KW-0509">mRNA transport</keyword>
<evidence type="ECO:0000256" key="7">
    <source>
        <dbReference type="ARBA" id="ARBA00023010"/>
    </source>
</evidence>
<evidence type="ECO:0000256" key="10">
    <source>
        <dbReference type="SAM" id="MobiDB-lite"/>
    </source>
</evidence>
<dbReference type="GO" id="GO:0044613">
    <property type="term" value="C:nuclear pore central transport channel"/>
    <property type="evidence" value="ECO:0007669"/>
    <property type="project" value="UniProtKB-ARBA"/>
</dbReference>
<protein>
    <recommendedName>
        <fullName evidence="13">Nucleoporin Nup54 alpha-helical domain-containing protein</fullName>
    </recommendedName>
</protein>
<keyword evidence="9" id="KW-0539">Nucleus</keyword>
<accession>A0A7H9HXY5</accession>
<proteinExistence type="predicted"/>
<keyword evidence="12" id="KW-1185">Reference proteome</keyword>
<evidence type="ECO:0000256" key="1">
    <source>
        <dbReference type="ARBA" id="ARBA00004335"/>
    </source>
</evidence>
<dbReference type="EMBL" id="CP059274">
    <property type="protein sequence ID" value="QLQ82604.1"/>
    <property type="molecule type" value="Genomic_DNA"/>
</dbReference>
<dbReference type="GO" id="GO:0031965">
    <property type="term" value="C:nuclear membrane"/>
    <property type="evidence" value="ECO:0007669"/>
    <property type="project" value="UniProtKB-SubCell"/>
</dbReference>
<evidence type="ECO:0000256" key="8">
    <source>
        <dbReference type="ARBA" id="ARBA00023132"/>
    </source>
</evidence>
<keyword evidence="6" id="KW-0653">Protein transport</keyword>
<dbReference type="GO" id="GO:0006606">
    <property type="term" value="P:protein import into nucleus"/>
    <property type="evidence" value="ECO:0007669"/>
    <property type="project" value="UniProtKB-ARBA"/>
</dbReference>
<evidence type="ECO:0008006" key="13">
    <source>
        <dbReference type="Google" id="ProtNLM"/>
    </source>
</evidence>
<dbReference type="Proteomes" id="UP000510647">
    <property type="component" value="Chromosome 8"/>
</dbReference>
<evidence type="ECO:0000313" key="12">
    <source>
        <dbReference type="Proteomes" id="UP000510647"/>
    </source>
</evidence>
<dbReference type="GO" id="GO:0051028">
    <property type="term" value="P:mRNA transport"/>
    <property type="evidence" value="ECO:0007669"/>
    <property type="project" value="UniProtKB-KW"/>
</dbReference>
<name>A0A7H9HXY5_9SACH</name>
<organism evidence="11 12">
    <name type="scientific">Torulaspora globosa</name>
    <dbReference type="NCBI Taxonomy" id="48254"/>
    <lineage>
        <taxon>Eukaryota</taxon>
        <taxon>Fungi</taxon>
        <taxon>Dikarya</taxon>
        <taxon>Ascomycota</taxon>
        <taxon>Saccharomycotina</taxon>
        <taxon>Saccharomycetes</taxon>
        <taxon>Saccharomycetales</taxon>
        <taxon>Saccharomycetaceae</taxon>
        <taxon>Torulaspora</taxon>
    </lineage>
</organism>
<keyword evidence="8" id="KW-0906">Nuclear pore complex</keyword>
<feature type="compositionally biased region" description="Low complexity" evidence="10">
    <location>
        <begin position="114"/>
        <end position="131"/>
    </location>
</feature>
<comment type="subcellular location">
    <subcellularLocation>
        <location evidence="1">Nucleus membrane</location>
        <topology evidence="1">Peripheral membrane protein</topology>
        <orientation evidence="1">Cytoplasmic side</orientation>
    </subcellularLocation>
    <subcellularLocation>
        <location evidence="3">Nucleus membrane</location>
        <topology evidence="3">Peripheral membrane protein</topology>
        <orientation evidence="3">Nucleoplasmic side</orientation>
    </subcellularLocation>
    <subcellularLocation>
        <location evidence="2">Nucleus</location>
        <location evidence="2">Nuclear pore complex</location>
    </subcellularLocation>
</comment>
<evidence type="ECO:0000256" key="5">
    <source>
        <dbReference type="ARBA" id="ARBA00022816"/>
    </source>
</evidence>
<dbReference type="PANTHER" id="PTHR13437:SF2">
    <property type="entry name" value="NUCLEOPORIN P58_P45"/>
    <property type="match status" value="1"/>
</dbReference>
<dbReference type="InterPro" id="IPR024882">
    <property type="entry name" value="NUP58/p45/49"/>
</dbReference>
<dbReference type="InterPro" id="IPR025574">
    <property type="entry name" value="Nucleoporin_FG_rpt"/>
</dbReference>
<dbReference type="OrthoDB" id="2538017at2759"/>
<evidence type="ECO:0000256" key="6">
    <source>
        <dbReference type="ARBA" id="ARBA00022927"/>
    </source>
</evidence>
<feature type="compositionally biased region" description="Low complexity" evidence="10">
    <location>
        <begin position="139"/>
        <end position="158"/>
    </location>
</feature>